<comment type="caution">
    <text evidence="2">The sequence shown here is derived from an EMBL/GenBank/DDBJ whole genome shotgun (WGS) entry which is preliminary data.</text>
</comment>
<evidence type="ECO:0000313" key="2">
    <source>
        <dbReference type="EMBL" id="KAH7123739.1"/>
    </source>
</evidence>
<dbReference type="AlphaFoldDB" id="A0A9P9ILJ2"/>
<feature type="compositionally biased region" description="Basic and acidic residues" evidence="1">
    <location>
        <begin position="43"/>
        <end position="58"/>
    </location>
</feature>
<accession>A0A9P9ILJ2</accession>
<sequence length="235" mass="27459">MNPTSLYSEQVGGRSRERNRLKILPSSPNPTQLQPNNVQTRLHQTEKEKRPDEARRGEAISSEAKQGETEREANRRNKHEAKKGHKYKRRRRRRRRRRIPCVEPTFHHLSNIDLLLALVVDRLEWIPSHAIPSNPTQQPHPHRSQRTNSHHQFRKPRGNIQAYQVVHLRSANILFFSFVHDGTVRMGLRLCPIHWSSLLCRRRRGRVTEILPSHTPPSMSCHPLPFPPSIIQPPT</sequence>
<feature type="compositionally biased region" description="Polar residues" evidence="1">
    <location>
        <begin position="29"/>
        <end position="42"/>
    </location>
</feature>
<feature type="compositionally biased region" description="Basic residues" evidence="1">
    <location>
        <begin position="140"/>
        <end position="154"/>
    </location>
</feature>
<dbReference type="Proteomes" id="UP000700596">
    <property type="component" value="Unassembled WGS sequence"/>
</dbReference>
<feature type="region of interest" description="Disordered" evidence="1">
    <location>
        <begin position="1"/>
        <end position="96"/>
    </location>
</feature>
<dbReference type="EMBL" id="JAGMWT010000008">
    <property type="protein sequence ID" value="KAH7123739.1"/>
    <property type="molecule type" value="Genomic_DNA"/>
</dbReference>
<feature type="region of interest" description="Disordered" evidence="1">
    <location>
        <begin position="130"/>
        <end position="154"/>
    </location>
</feature>
<evidence type="ECO:0000256" key="1">
    <source>
        <dbReference type="SAM" id="MobiDB-lite"/>
    </source>
</evidence>
<evidence type="ECO:0000313" key="3">
    <source>
        <dbReference type="Proteomes" id="UP000700596"/>
    </source>
</evidence>
<feature type="compositionally biased region" description="Basic residues" evidence="1">
    <location>
        <begin position="76"/>
        <end position="96"/>
    </location>
</feature>
<reference evidence="2" key="1">
    <citation type="journal article" date="2021" name="Nat. Commun.">
        <title>Genetic determinants of endophytism in the Arabidopsis root mycobiome.</title>
        <authorList>
            <person name="Mesny F."/>
            <person name="Miyauchi S."/>
            <person name="Thiergart T."/>
            <person name="Pickel B."/>
            <person name="Atanasova L."/>
            <person name="Karlsson M."/>
            <person name="Huettel B."/>
            <person name="Barry K.W."/>
            <person name="Haridas S."/>
            <person name="Chen C."/>
            <person name="Bauer D."/>
            <person name="Andreopoulos W."/>
            <person name="Pangilinan J."/>
            <person name="LaButti K."/>
            <person name="Riley R."/>
            <person name="Lipzen A."/>
            <person name="Clum A."/>
            <person name="Drula E."/>
            <person name="Henrissat B."/>
            <person name="Kohler A."/>
            <person name="Grigoriev I.V."/>
            <person name="Martin F.M."/>
            <person name="Hacquard S."/>
        </authorList>
    </citation>
    <scope>NUCLEOTIDE SEQUENCE</scope>
    <source>
        <strain evidence="2">MPI-CAGE-CH-0243</strain>
    </source>
</reference>
<gene>
    <name evidence="2" type="ORF">B0J11DRAFT_320454</name>
</gene>
<feature type="compositionally biased region" description="Basic and acidic residues" evidence="1">
    <location>
        <begin position="65"/>
        <end position="75"/>
    </location>
</feature>
<organism evidence="2 3">
    <name type="scientific">Dendryphion nanum</name>
    <dbReference type="NCBI Taxonomy" id="256645"/>
    <lineage>
        <taxon>Eukaryota</taxon>
        <taxon>Fungi</taxon>
        <taxon>Dikarya</taxon>
        <taxon>Ascomycota</taxon>
        <taxon>Pezizomycotina</taxon>
        <taxon>Dothideomycetes</taxon>
        <taxon>Pleosporomycetidae</taxon>
        <taxon>Pleosporales</taxon>
        <taxon>Torulaceae</taxon>
        <taxon>Dendryphion</taxon>
    </lineage>
</organism>
<protein>
    <submittedName>
        <fullName evidence="2">Uncharacterized protein</fullName>
    </submittedName>
</protein>
<keyword evidence="3" id="KW-1185">Reference proteome</keyword>
<proteinExistence type="predicted"/>
<name>A0A9P9ILJ2_9PLEO</name>